<gene>
    <name evidence="1" type="ORF">QJS04_geneDACA010433</name>
</gene>
<reference evidence="1" key="1">
    <citation type="journal article" date="2023" name="Nat. Commun.">
        <title>Diploid and tetraploid genomes of Acorus and the evolution of monocots.</title>
        <authorList>
            <person name="Ma L."/>
            <person name="Liu K.W."/>
            <person name="Li Z."/>
            <person name="Hsiao Y.Y."/>
            <person name="Qi Y."/>
            <person name="Fu T."/>
            <person name="Tang G.D."/>
            <person name="Zhang D."/>
            <person name="Sun W.H."/>
            <person name="Liu D.K."/>
            <person name="Li Y."/>
            <person name="Chen G.Z."/>
            <person name="Liu X.D."/>
            <person name="Liao X.Y."/>
            <person name="Jiang Y.T."/>
            <person name="Yu X."/>
            <person name="Hao Y."/>
            <person name="Huang J."/>
            <person name="Zhao X.W."/>
            <person name="Ke S."/>
            <person name="Chen Y.Y."/>
            <person name="Wu W.L."/>
            <person name="Hsu J.L."/>
            <person name="Lin Y.F."/>
            <person name="Huang M.D."/>
            <person name="Li C.Y."/>
            <person name="Huang L."/>
            <person name="Wang Z.W."/>
            <person name="Zhao X."/>
            <person name="Zhong W.Y."/>
            <person name="Peng D.H."/>
            <person name="Ahmad S."/>
            <person name="Lan S."/>
            <person name="Zhang J.S."/>
            <person name="Tsai W.C."/>
            <person name="Van de Peer Y."/>
            <person name="Liu Z.J."/>
        </authorList>
    </citation>
    <scope>NUCLEOTIDE SEQUENCE</scope>
    <source>
        <strain evidence="1">SCP</strain>
    </source>
</reference>
<protein>
    <submittedName>
        <fullName evidence="1">Uncharacterized protein</fullName>
    </submittedName>
</protein>
<name>A0AAV9A2C3_ACOGR</name>
<dbReference type="EMBL" id="JAUJYN010000020">
    <property type="protein sequence ID" value="KAK1258309.1"/>
    <property type="molecule type" value="Genomic_DNA"/>
</dbReference>
<sequence>MPFPLADLDDESAPVKPSVILNRESPVAPGFSADASSSLGNNIFNINVAPVGSSMNLLVIANATFLSLNQQTHTLREACVDAYEEHLLEFTSGYGLGYSDRSRGFQEMRDQELPNLH</sequence>
<proteinExistence type="predicted"/>
<dbReference type="AlphaFoldDB" id="A0AAV9A2C3"/>
<organism evidence="1 2">
    <name type="scientific">Acorus gramineus</name>
    <name type="common">Dwarf sweet flag</name>
    <dbReference type="NCBI Taxonomy" id="55184"/>
    <lineage>
        <taxon>Eukaryota</taxon>
        <taxon>Viridiplantae</taxon>
        <taxon>Streptophyta</taxon>
        <taxon>Embryophyta</taxon>
        <taxon>Tracheophyta</taxon>
        <taxon>Spermatophyta</taxon>
        <taxon>Magnoliopsida</taxon>
        <taxon>Liliopsida</taxon>
        <taxon>Acoraceae</taxon>
        <taxon>Acorus</taxon>
    </lineage>
</organism>
<evidence type="ECO:0000313" key="1">
    <source>
        <dbReference type="EMBL" id="KAK1258309.1"/>
    </source>
</evidence>
<keyword evidence="2" id="KW-1185">Reference proteome</keyword>
<comment type="caution">
    <text evidence="1">The sequence shown here is derived from an EMBL/GenBank/DDBJ whole genome shotgun (WGS) entry which is preliminary data.</text>
</comment>
<evidence type="ECO:0000313" key="2">
    <source>
        <dbReference type="Proteomes" id="UP001179952"/>
    </source>
</evidence>
<reference evidence="1" key="2">
    <citation type="submission" date="2023-06" db="EMBL/GenBank/DDBJ databases">
        <authorList>
            <person name="Ma L."/>
            <person name="Liu K.-W."/>
            <person name="Li Z."/>
            <person name="Hsiao Y.-Y."/>
            <person name="Qi Y."/>
            <person name="Fu T."/>
            <person name="Tang G."/>
            <person name="Zhang D."/>
            <person name="Sun W.-H."/>
            <person name="Liu D.-K."/>
            <person name="Li Y."/>
            <person name="Chen G.-Z."/>
            <person name="Liu X.-D."/>
            <person name="Liao X.-Y."/>
            <person name="Jiang Y.-T."/>
            <person name="Yu X."/>
            <person name="Hao Y."/>
            <person name="Huang J."/>
            <person name="Zhao X.-W."/>
            <person name="Ke S."/>
            <person name="Chen Y.-Y."/>
            <person name="Wu W.-L."/>
            <person name="Hsu J.-L."/>
            <person name="Lin Y.-F."/>
            <person name="Huang M.-D."/>
            <person name="Li C.-Y."/>
            <person name="Huang L."/>
            <person name="Wang Z.-W."/>
            <person name="Zhao X."/>
            <person name="Zhong W.-Y."/>
            <person name="Peng D.-H."/>
            <person name="Ahmad S."/>
            <person name="Lan S."/>
            <person name="Zhang J.-S."/>
            <person name="Tsai W.-C."/>
            <person name="Van De Peer Y."/>
            <person name="Liu Z.-J."/>
        </authorList>
    </citation>
    <scope>NUCLEOTIDE SEQUENCE</scope>
    <source>
        <strain evidence="1">SCP</strain>
        <tissue evidence="1">Leaves</tissue>
    </source>
</reference>
<dbReference type="Proteomes" id="UP001179952">
    <property type="component" value="Unassembled WGS sequence"/>
</dbReference>
<accession>A0AAV9A2C3</accession>